<gene>
    <name evidence="2" type="ORF">E5676_scaffold195G00180</name>
    <name evidence="1" type="ORF">E6C27_scaffold34G001440</name>
</gene>
<evidence type="ECO:0000313" key="3">
    <source>
        <dbReference type="Proteomes" id="UP000321393"/>
    </source>
</evidence>
<evidence type="ECO:0000313" key="2">
    <source>
        <dbReference type="EMBL" id="TYK22599.1"/>
    </source>
</evidence>
<dbReference type="EMBL" id="SSTD01004937">
    <property type="protein sequence ID" value="TYK22599.1"/>
    <property type="molecule type" value="Genomic_DNA"/>
</dbReference>
<reference evidence="3 4" key="1">
    <citation type="submission" date="2019-08" db="EMBL/GenBank/DDBJ databases">
        <title>Draft genome sequences of two oriental melons (Cucumis melo L. var makuwa).</title>
        <authorList>
            <person name="Kwon S.-Y."/>
        </authorList>
    </citation>
    <scope>NUCLEOTIDE SEQUENCE [LARGE SCALE GENOMIC DNA]</scope>
    <source>
        <strain evidence="4">cv. Chang Bougi</strain>
        <strain evidence="3">cv. SW 3</strain>
        <tissue evidence="2">Leaf</tissue>
    </source>
</reference>
<comment type="caution">
    <text evidence="2">The sequence shown here is derived from an EMBL/GenBank/DDBJ whole genome shotgun (WGS) entry which is preliminary data.</text>
</comment>
<accession>A0A5D3DH50</accession>
<protein>
    <submittedName>
        <fullName evidence="2">Uncharacterized protein</fullName>
    </submittedName>
</protein>
<proteinExistence type="predicted"/>
<dbReference type="AlphaFoldDB" id="A0A5D3DH50"/>
<sequence length="260" mass="27950">MARHGHFWSLASLPLPLPRPLPENMSWKELVISSDYAVISGSDPVGSLHHVCVIKVVIPKDTYVVLKCITRKTCSLMILVVGLVVEISYLEICSTSPNSNNTLSQAAQVLEGQAWHGEKRLGYNADAAQGLYACGRGSLGLQGEGSVESGLRVNGARGDPANTAASTAGFSGARRWLEDGFRLARRDDFRSAKATACGRGSLAQRDATDSDPRRRRLAGLCGFEALDSTRQRGTDEGVRLRGCGWALVQVGWNPAAARRS</sequence>
<organism evidence="2 4">
    <name type="scientific">Cucumis melo var. makuwa</name>
    <name type="common">Oriental melon</name>
    <dbReference type="NCBI Taxonomy" id="1194695"/>
    <lineage>
        <taxon>Eukaryota</taxon>
        <taxon>Viridiplantae</taxon>
        <taxon>Streptophyta</taxon>
        <taxon>Embryophyta</taxon>
        <taxon>Tracheophyta</taxon>
        <taxon>Spermatophyta</taxon>
        <taxon>Magnoliopsida</taxon>
        <taxon>eudicotyledons</taxon>
        <taxon>Gunneridae</taxon>
        <taxon>Pentapetalae</taxon>
        <taxon>rosids</taxon>
        <taxon>fabids</taxon>
        <taxon>Cucurbitales</taxon>
        <taxon>Cucurbitaceae</taxon>
        <taxon>Benincaseae</taxon>
        <taxon>Cucumis</taxon>
    </lineage>
</organism>
<name>A0A5D3DH50_CUCMM</name>
<dbReference type="EMBL" id="SSTE01023063">
    <property type="protein sequence ID" value="KAA0025866.1"/>
    <property type="molecule type" value="Genomic_DNA"/>
</dbReference>
<evidence type="ECO:0000313" key="1">
    <source>
        <dbReference type="EMBL" id="KAA0025866.1"/>
    </source>
</evidence>
<evidence type="ECO:0000313" key="4">
    <source>
        <dbReference type="Proteomes" id="UP000321947"/>
    </source>
</evidence>
<dbReference type="Proteomes" id="UP000321393">
    <property type="component" value="Unassembled WGS sequence"/>
</dbReference>
<dbReference type="Proteomes" id="UP000321947">
    <property type="component" value="Unassembled WGS sequence"/>
</dbReference>